<name>A0A1F5Z369_9BACT</name>
<evidence type="ECO:0000313" key="2">
    <source>
        <dbReference type="EMBL" id="OGG06815.1"/>
    </source>
</evidence>
<dbReference type="Pfam" id="PF13860">
    <property type="entry name" value="FlgD_ig"/>
    <property type="match status" value="1"/>
</dbReference>
<comment type="caution">
    <text evidence="2">The sequence shown here is derived from an EMBL/GenBank/DDBJ whole genome shotgun (WGS) entry which is preliminary data.</text>
</comment>
<evidence type="ECO:0000259" key="1">
    <source>
        <dbReference type="Pfam" id="PF13860"/>
    </source>
</evidence>
<dbReference type="STRING" id="1817867.A3F83_15925"/>
<gene>
    <name evidence="2" type="ORF">A3F83_15925</name>
</gene>
<protein>
    <recommendedName>
        <fullName evidence="1">FlgD/Vpr Ig-like domain-containing protein</fullName>
    </recommendedName>
</protein>
<dbReference type="Gene3D" id="2.60.40.4070">
    <property type="match status" value="1"/>
</dbReference>
<dbReference type="NCBIfam" id="TIGR04183">
    <property type="entry name" value="Por_Secre_tail"/>
    <property type="match status" value="1"/>
</dbReference>
<sequence>MLGLVNTNLFAQVSDASAVKFQIKDAVNTTVWRDSTMTTPADTVGRAVQWTVEFPNNAQTATLTKYRITLPAGTAVNEASLQNGGVYVSYTNSGLTVTDSVTAGGITVKTTNDTTTVSYSTSVSPVIEVTAPRTYSSALYRVELRKGIWQSKSVMGTNVAQSDGNEQAKMKISFVNTDQSTTTYIDSTRFWVSNDYADGVSYNTAIQGVISGSYLAGADTLIVVDRFGNYVSDFFSVTNDSLVISVSDSTTVGYFTKNTAVGSALAFITGTSTKFIAKSDGSGNSYTVRANYGAQTTGVLSQPIDFTGSVKADSINNDRLASALYLGNAATANVTHTPGTLGLKFNKSASSTLATDDTVTFTVRVYGAGSARYGGGTYFNKGMTRSTTIKRVLKASSASKLIGTLTLAGGSQAIVNGNTVTGLSVTVKDIFGDAFNAQTFGSSSLDSVGFKFEYSKKKTVDATITGQLQAGTKAANSVKTIPKARLIGAGVLADNSASPYGSWLYSGATSSTGAYSITAKYIGMTSLGTTADTTARDSIDIIAYAKTNGTADTIRIKVTPGSPVYFDLDSLSAKLATTTLVQGAQFPASIPIFALDTAYNRITNLNLDYNTTFLDNVTVQSTAMKSINFKIDGRDPLGYAASTKTDSIRIDSLGPIAGTRTGKGFGASALSDSSKIWDLTQARSDSSRLNLGGTGADPMGMRLNYTGSNYRISMIWNPADVGQTYAERSQDLGLFSLSAASAIDSVITVTQATTATAGKTDPLVVSFVIPSGSSQSIGPNQADSLLFIQFVNMTSAAGIPSGINKANVKISVDGTNYYTALGVTQGTDNPDSIWVATPILADAGTSNATVYVKIEGFVSPTIADTTNYYQVVVSTESAPIKSHKYMTVVANSFASIKILSPNATKSVTIPKWLSQVNTTSLTDTLKAGVAAKFQIYTGDAYGNAVNIGSAATQGLVVKHVDSTVTGKILKVQQTFDGAALTTKTHAWYDTVTVKIDTNSAGSYKLIDSLLVTPAMSGNYYIVVTDTNAVPDAMDSVMVHVNTTLAGTVALNPDTTVQGARSTNLPTLTVTLRDTMGNLLADTLVTMKEQYGDAAGGFVQINDSTLSAVTDSVGVKASASGIATAIYKAGTGDSVSVKVWVLNSTKVTAKYYVARTTLVSAGEATDINFVTVPDSLVADTTNAQTITVDLLDGEKVKKAYLTKYVSTLTLGTDMKFVESDAIMTLVADSSNVSPAADSVRWTASIAAIKTVGTRIGYTVSAIDNTDDTTTSAMGHFIIAPKRGKRNISTSAVNVADVMRSVYLVAGVVPTASVTAVDYLGLDLDQSGDFDTPDLTAILAIWRGTGTLLASAGEQQAVTAKVDLAYVATDKSNANLSVNLENSGSLNVAVLRIKYDTEKFVLGEAVATDRLKDVSVVTSNNTAEGVYSIVVVNVNGRAIFKGSGAILTIPVTAVGDKFDGTGEISLLKAGFDDNVAAELDRNVLSPKAVLPKAYALSQNYPNPFNPSTTIAFDVPEGKEVSVRLNVYNMRGQLVRTLVSEVKSEGSYQIQWNGDDNYGRKVSSGVYFYRIVAGEFSQTRKMVILK</sequence>
<dbReference type="EMBL" id="MFIX01000005">
    <property type="protein sequence ID" value="OGG06815.1"/>
    <property type="molecule type" value="Genomic_DNA"/>
</dbReference>
<feature type="domain" description="FlgD/Vpr Ig-like" evidence="1">
    <location>
        <begin position="1507"/>
        <end position="1570"/>
    </location>
</feature>
<organism evidence="2 3">
    <name type="scientific">Candidatus Glassbacteria bacterium RIFCSPLOWO2_12_FULL_58_11</name>
    <dbReference type="NCBI Taxonomy" id="1817867"/>
    <lineage>
        <taxon>Bacteria</taxon>
        <taxon>Candidatus Glassiibacteriota</taxon>
    </lineage>
</organism>
<evidence type="ECO:0000313" key="3">
    <source>
        <dbReference type="Proteomes" id="UP000179129"/>
    </source>
</evidence>
<dbReference type="InterPro" id="IPR025965">
    <property type="entry name" value="FlgD/Vpr_Ig-like"/>
</dbReference>
<dbReference type="Proteomes" id="UP000179129">
    <property type="component" value="Unassembled WGS sequence"/>
</dbReference>
<proteinExistence type="predicted"/>
<accession>A0A1F5Z369</accession>
<reference evidence="2 3" key="1">
    <citation type="journal article" date="2016" name="Nat. Commun.">
        <title>Thousands of microbial genomes shed light on interconnected biogeochemical processes in an aquifer system.</title>
        <authorList>
            <person name="Anantharaman K."/>
            <person name="Brown C.T."/>
            <person name="Hug L.A."/>
            <person name="Sharon I."/>
            <person name="Castelle C.J."/>
            <person name="Probst A.J."/>
            <person name="Thomas B.C."/>
            <person name="Singh A."/>
            <person name="Wilkins M.J."/>
            <person name="Karaoz U."/>
            <person name="Brodie E.L."/>
            <person name="Williams K.H."/>
            <person name="Hubbard S.S."/>
            <person name="Banfield J.F."/>
        </authorList>
    </citation>
    <scope>NUCLEOTIDE SEQUENCE [LARGE SCALE GENOMIC DNA]</scope>
</reference>
<dbReference type="InterPro" id="IPR026444">
    <property type="entry name" value="Secre_tail"/>
</dbReference>